<gene>
    <name evidence="2" type="ORF">NSE01_05690</name>
</gene>
<name>A0A512AGE6_9SPHN</name>
<protein>
    <recommendedName>
        <fullName evidence="1">IraD/Gp25-like domain-containing protein</fullName>
    </recommendedName>
</protein>
<organism evidence="2 3">
    <name type="scientific">Novosphingobium sediminis</name>
    <dbReference type="NCBI Taxonomy" id="707214"/>
    <lineage>
        <taxon>Bacteria</taxon>
        <taxon>Pseudomonadati</taxon>
        <taxon>Pseudomonadota</taxon>
        <taxon>Alphaproteobacteria</taxon>
        <taxon>Sphingomonadales</taxon>
        <taxon>Sphingomonadaceae</taxon>
        <taxon>Novosphingobium</taxon>
    </lineage>
</organism>
<evidence type="ECO:0000313" key="2">
    <source>
        <dbReference type="EMBL" id="GEN98736.1"/>
    </source>
</evidence>
<dbReference type="Pfam" id="PF04965">
    <property type="entry name" value="GPW_gp25"/>
    <property type="match status" value="1"/>
</dbReference>
<accession>A0A512AGE6</accession>
<evidence type="ECO:0000259" key="1">
    <source>
        <dbReference type="Pfam" id="PF04965"/>
    </source>
</evidence>
<feature type="domain" description="IraD/Gp25-like" evidence="1">
    <location>
        <begin position="28"/>
        <end position="112"/>
    </location>
</feature>
<dbReference type="OrthoDB" id="9802846at2"/>
<comment type="caution">
    <text evidence="2">The sequence shown here is derived from an EMBL/GenBank/DDBJ whole genome shotgun (WGS) entry which is preliminary data.</text>
</comment>
<keyword evidence="3" id="KW-1185">Reference proteome</keyword>
<dbReference type="Proteomes" id="UP000321464">
    <property type="component" value="Unassembled WGS sequence"/>
</dbReference>
<dbReference type="Gene3D" id="3.10.450.40">
    <property type="match status" value="1"/>
</dbReference>
<dbReference type="AlphaFoldDB" id="A0A512AGE6"/>
<sequence>MAEPPFTSLRYPLAVDPARGRLGQEQDFDAHVEQLVMQVLLTAPGERINRPDFGCGVKRLVFAPGGEVAATLAQATIYQALTTWLGDVITVTEVTARADDAALLVRIGYAVKVLGQRRYLNLRVTP</sequence>
<reference evidence="2 3" key="1">
    <citation type="submission" date="2019-07" db="EMBL/GenBank/DDBJ databases">
        <title>Whole genome shotgun sequence of Novosphingobium sediminis NBRC 106119.</title>
        <authorList>
            <person name="Hosoyama A."/>
            <person name="Uohara A."/>
            <person name="Ohji S."/>
            <person name="Ichikawa N."/>
        </authorList>
    </citation>
    <scope>NUCLEOTIDE SEQUENCE [LARGE SCALE GENOMIC DNA]</scope>
    <source>
        <strain evidence="2 3">NBRC 106119</strain>
    </source>
</reference>
<dbReference type="RefSeq" id="WP_147158121.1">
    <property type="nucleotide sequence ID" value="NZ_BJYR01000003.1"/>
</dbReference>
<dbReference type="InterPro" id="IPR007048">
    <property type="entry name" value="IraD/Gp25-like"/>
</dbReference>
<dbReference type="EMBL" id="BJYR01000003">
    <property type="protein sequence ID" value="GEN98736.1"/>
    <property type="molecule type" value="Genomic_DNA"/>
</dbReference>
<proteinExistence type="predicted"/>
<dbReference type="SUPFAM" id="SSF160719">
    <property type="entry name" value="gpW/gp25-like"/>
    <property type="match status" value="1"/>
</dbReference>
<evidence type="ECO:0000313" key="3">
    <source>
        <dbReference type="Proteomes" id="UP000321464"/>
    </source>
</evidence>